<keyword evidence="4" id="KW-0521">NADP</keyword>
<reference evidence="6 7" key="1">
    <citation type="journal article" date="2024" name="BMC Biol.">
        <title>Comparative genomics of Ascetosporea gives new insight into the evolutionary basis for animal parasitism in Rhizaria.</title>
        <authorList>
            <person name="Hiltunen Thoren M."/>
            <person name="Onut-Brannstrom I."/>
            <person name="Alfjorden A."/>
            <person name="Peckova H."/>
            <person name="Swords F."/>
            <person name="Hooper C."/>
            <person name="Holzer A.S."/>
            <person name="Bass D."/>
            <person name="Burki F."/>
        </authorList>
    </citation>
    <scope>NUCLEOTIDE SEQUENCE [LARGE SCALE GENOMIC DNA]</scope>
    <source>
        <strain evidence="6">20-A016</strain>
    </source>
</reference>
<comment type="cofactor">
    <cofactor evidence="1">
        <name>FAD</name>
        <dbReference type="ChEBI" id="CHEBI:57692"/>
    </cofactor>
</comment>
<sequence length="138" mass="15500">GIVIKCIGYKSVPVPGVSFDEQKNIVPNINGKVANSKKLYVSGWLKNGPRGAIADSLFDAEQTVTTIEWDYINSNDTANQKNSLEKLTKSLLEKNVKFIDKNGWKRVNEEEIKRGKLRGVEREKIINLSEILKIAKVN</sequence>
<dbReference type="PANTHER" id="PTHR48467:SF1">
    <property type="entry name" value="GLUTAMATE SYNTHASE 1 [NADH], CHLOROPLASTIC-LIKE"/>
    <property type="match status" value="1"/>
</dbReference>
<keyword evidence="7" id="KW-1185">Reference proteome</keyword>
<keyword evidence="5" id="KW-0560">Oxidoreductase</keyword>
<feature type="non-terminal residue" evidence="6">
    <location>
        <position position="1"/>
    </location>
</feature>
<dbReference type="Proteomes" id="UP001439008">
    <property type="component" value="Unassembled WGS sequence"/>
</dbReference>
<evidence type="ECO:0000313" key="6">
    <source>
        <dbReference type="EMBL" id="MES1919752.1"/>
    </source>
</evidence>
<evidence type="ECO:0000313" key="7">
    <source>
        <dbReference type="Proteomes" id="UP001439008"/>
    </source>
</evidence>
<keyword evidence="3" id="KW-0274">FAD</keyword>
<proteinExistence type="predicted"/>
<evidence type="ECO:0000256" key="5">
    <source>
        <dbReference type="ARBA" id="ARBA00023002"/>
    </source>
</evidence>
<dbReference type="Gene3D" id="3.40.50.720">
    <property type="entry name" value="NAD(P)-binding Rossmann-like Domain"/>
    <property type="match status" value="1"/>
</dbReference>
<evidence type="ECO:0000256" key="2">
    <source>
        <dbReference type="ARBA" id="ARBA00022630"/>
    </source>
</evidence>
<dbReference type="InterPro" id="IPR055275">
    <property type="entry name" value="Ferredox_Rdtase"/>
</dbReference>
<organism evidence="6 7">
    <name type="scientific">Bonamia ostreae</name>
    <dbReference type="NCBI Taxonomy" id="126728"/>
    <lineage>
        <taxon>Eukaryota</taxon>
        <taxon>Sar</taxon>
        <taxon>Rhizaria</taxon>
        <taxon>Endomyxa</taxon>
        <taxon>Ascetosporea</taxon>
        <taxon>Haplosporida</taxon>
        <taxon>Bonamia</taxon>
    </lineage>
</organism>
<dbReference type="PANTHER" id="PTHR48467">
    <property type="entry name" value="GLUTAMATE SYNTHASE 1 [NADH], CHLOROPLASTIC-LIKE"/>
    <property type="match status" value="1"/>
</dbReference>
<gene>
    <name evidence="6" type="ORF">MHBO_001528</name>
</gene>
<comment type="caution">
    <text evidence="6">The sequence shown here is derived from an EMBL/GenBank/DDBJ whole genome shotgun (WGS) entry which is preliminary data.</text>
</comment>
<accession>A0ABV2AJE3</accession>
<dbReference type="EMBL" id="JBDODL010000389">
    <property type="protein sequence ID" value="MES1919752.1"/>
    <property type="molecule type" value="Genomic_DNA"/>
</dbReference>
<protein>
    <submittedName>
        <fullName evidence="6">Uncharacterized protein</fullName>
    </submittedName>
</protein>
<evidence type="ECO:0000256" key="3">
    <source>
        <dbReference type="ARBA" id="ARBA00022827"/>
    </source>
</evidence>
<name>A0ABV2AJE3_9EUKA</name>
<keyword evidence="2" id="KW-0285">Flavoprotein</keyword>
<evidence type="ECO:0000256" key="4">
    <source>
        <dbReference type="ARBA" id="ARBA00022857"/>
    </source>
</evidence>
<evidence type="ECO:0000256" key="1">
    <source>
        <dbReference type="ARBA" id="ARBA00001974"/>
    </source>
</evidence>